<comment type="caution">
    <text evidence="2">The sequence shown here is derived from an EMBL/GenBank/DDBJ whole genome shotgun (WGS) entry which is preliminary data.</text>
</comment>
<evidence type="ECO:0000313" key="2">
    <source>
        <dbReference type="EMBL" id="SEU36284.1"/>
    </source>
</evidence>
<dbReference type="Proteomes" id="UP000183760">
    <property type="component" value="Unassembled WGS sequence"/>
</dbReference>
<dbReference type="EMBL" id="FOIB01000011">
    <property type="protein sequence ID" value="SEU36284.1"/>
    <property type="molecule type" value="Genomic_DNA"/>
</dbReference>
<sequence length="37" mass="4079">MTGCQRAEKTLRLRTEEGSAITTVEERPRSAKGASTR</sequence>
<evidence type="ECO:0000313" key="3">
    <source>
        <dbReference type="Proteomes" id="UP000183760"/>
    </source>
</evidence>
<evidence type="ECO:0000256" key="1">
    <source>
        <dbReference type="SAM" id="MobiDB-lite"/>
    </source>
</evidence>
<name>A0ABY1CT48_MYXFU</name>
<evidence type="ECO:0008006" key="4">
    <source>
        <dbReference type="Google" id="ProtNLM"/>
    </source>
</evidence>
<proteinExistence type="predicted"/>
<protein>
    <recommendedName>
        <fullName evidence="4">Lipoprotein</fullName>
    </recommendedName>
</protein>
<organism evidence="2 3">
    <name type="scientific">Myxococcus fulvus</name>
    <dbReference type="NCBI Taxonomy" id="33"/>
    <lineage>
        <taxon>Bacteria</taxon>
        <taxon>Pseudomonadati</taxon>
        <taxon>Myxococcota</taxon>
        <taxon>Myxococcia</taxon>
        <taxon>Myxococcales</taxon>
        <taxon>Cystobacterineae</taxon>
        <taxon>Myxococcaceae</taxon>
        <taxon>Myxococcus</taxon>
    </lineage>
</organism>
<gene>
    <name evidence="2" type="ORF">SAMN05443572_111146</name>
</gene>
<feature type="region of interest" description="Disordered" evidence="1">
    <location>
        <begin position="1"/>
        <end position="37"/>
    </location>
</feature>
<feature type="compositionally biased region" description="Basic and acidic residues" evidence="1">
    <location>
        <begin position="1"/>
        <end position="17"/>
    </location>
</feature>
<reference evidence="2 3" key="1">
    <citation type="submission" date="2016-10" db="EMBL/GenBank/DDBJ databases">
        <authorList>
            <person name="Varghese N."/>
            <person name="Submissions S."/>
        </authorList>
    </citation>
    <scope>NUCLEOTIDE SEQUENCE [LARGE SCALE GENOMIC DNA]</scope>
    <source>
        <strain evidence="2 3">DSM 16525</strain>
    </source>
</reference>
<accession>A0ABY1CT48</accession>
<keyword evidence="3" id="KW-1185">Reference proteome</keyword>